<dbReference type="InterPro" id="IPR036397">
    <property type="entry name" value="RNaseH_sf"/>
</dbReference>
<dbReference type="InterPro" id="IPR002156">
    <property type="entry name" value="RNaseH_domain"/>
</dbReference>
<dbReference type="InterPro" id="IPR052929">
    <property type="entry name" value="RNase_H-like_EbsB-rel"/>
</dbReference>
<keyword evidence="3" id="KW-1185">Reference proteome</keyword>
<gene>
    <name evidence="2" type="ORF">V6N11_030401</name>
</gene>
<evidence type="ECO:0000259" key="1">
    <source>
        <dbReference type="Pfam" id="PF13456"/>
    </source>
</evidence>
<accession>A0ABR2PKS6</accession>
<dbReference type="InterPro" id="IPR012337">
    <property type="entry name" value="RNaseH-like_sf"/>
</dbReference>
<dbReference type="InterPro" id="IPR044730">
    <property type="entry name" value="RNase_H-like_dom_plant"/>
</dbReference>
<evidence type="ECO:0000313" key="2">
    <source>
        <dbReference type="EMBL" id="KAK8989033.1"/>
    </source>
</evidence>
<dbReference type="EMBL" id="JBBPBN010000057">
    <property type="protein sequence ID" value="KAK8989033.1"/>
    <property type="molecule type" value="Genomic_DNA"/>
</dbReference>
<sequence length="179" mass="19464">MKVTAGTSIFSRRIAPSYPAIKFNFDSAFNQQSSFAISGAIGRNSEGLILAACAIPHSNVPDAFVAEALACQQAVQFAKDVGFSNVIIEGDSRTVIKKINDGTHDHSIIAPIMADIKELAKYFGAISFCFVRREANKAAHTLTRECRSCQVPCYWVEEALMEASVAAEVDRRLLFSANV</sequence>
<comment type="caution">
    <text evidence="2">The sequence shown here is derived from an EMBL/GenBank/DDBJ whole genome shotgun (WGS) entry which is preliminary data.</text>
</comment>
<dbReference type="Pfam" id="PF13456">
    <property type="entry name" value="RVT_3"/>
    <property type="match status" value="1"/>
</dbReference>
<reference evidence="2 3" key="1">
    <citation type="journal article" date="2024" name="G3 (Bethesda)">
        <title>Genome assembly of Hibiscus sabdariffa L. provides insights into metabolisms of medicinal natural products.</title>
        <authorList>
            <person name="Kim T."/>
        </authorList>
    </citation>
    <scope>NUCLEOTIDE SEQUENCE [LARGE SCALE GENOMIC DNA]</scope>
    <source>
        <strain evidence="2">TK-2024</strain>
        <tissue evidence="2">Old leaves</tissue>
    </source>
</reference>
<proteinExistence type="predicted"/>
<name>A0ABR2PKS6_9ROSI</name>
<dbReference type="Proteomes" id="UP001396334">
    <property type="component" value="Unassembled WGS sequence"/>
</dbReference>
<dbReference type="SUPFAM" id="SSF53098">
    <property type="entry name" value="Ribonuclease H-like"/>
    <property type="match status" value="1"/>
</dbReference>
<dbReference type="CDD" id="cd06222">
    <property type="entry name" value="RNase_H_like"/>
    <property type="match status" value="1"/>
</dbReference>
<evidence type="ECO:0000313" key="3">
    <source>
        <dbReference type="Proteomes" id="UP001396334"/>
    </source>
</evidence>
<dbReference type="PANTHER" id="PTHR47074:SF61">
    <property type="entry name" value="RNASE H TYPE-1 DOMAIN-CONTAINING PROTEIN"/>
    <property type="match status" value="1"/>
</dbReference>
<organism evidence="2 3">
    <name type="scientific">Hibiscus sabdariffa</name>
    <name type="common">roselle</name>
    <dbReference type="NCBI Taxonomy" id="183260"/>
    <lineage>
        <taxon>Eukaryota</taxon>
        <taxon>Viridiplantae</taxon>
        <taxon>Streptophyta</taxon>
        <taxon>Embryophyta</taxon>
        <taxon>Tracheophyta</taxon>
        <taxon>Spermatophyta</taxon>
        <taxon>Magnoliopsida</taxon>
        <taxon>eudicotyledons</taxon>
        <taxon>Gunneridae</taxon>
        <taxon>Pentapetalae</taxon>
        <taxon>rosids</taxon>
        <taxon>malvids</taxon>
        <taxon>Malvales</taxon>
        <taxon>Malvaceae</taxon>
        <taxon>Malvoideae</taxon>
        <taxon>Hibiscus</taxon>
    </lineage>
</organism>
<dbReference type="Gene3D" id="3.30.420.10">
    <property type="entry name" value="Ribonuclease H-like superfamily/Ribonuclease H"/>
    <property type="match status" value="1"/>
</dbReference>
<feature type="domain" description="RNase H type-1" evidence="1">
    <location>
        <begin position="24"/>
        <end position="146"/>
    </location>
</feature>
<dbReference type="PANTHER" id="PTHR47074">
    <property type="entry name" value="BNAC02G40300D PROTEIN"/>
    <property type="match status" value="1"/>
</dbReference>
<protein>
    <recommendedName>
        <fullName evidence="1">RNase H type-1 domain-containing protein</fullName>
    </recommendedName>
</protein>